<protein>
    <submittedName>
        <fullName evidence="2">Uncharacterized protein</fullName>
    </submittedName>
</protein>
<feature type="compositionally biased region" description="Pro residues" evidence="1">
    <location>
        <begin position="157"/>
        <end position="173"/>
    </location>
</feature>
<dbReference type="EMBL" id="CP069033">
    <property type="protein sequence ID" value="QRD00550.1"/>
    <property type="molecule type" value="Genomic_DNA"/>
</dbReference>
<gene>
    <name evidence="2" type="ORF">JI435_091070</name>
</gene>
<evidence type="ECO:0000313" key="2">
    <source>
        <dbReference type="EMBL" id="QRD00550.1"/>
    </source>
</evidence>
<feature type="compositionally biased region" description="Basic residues" evidence="1">
    <location>
        <begin position="1"/>
        <end position="10"/>
    </location>
</feature>
<feature type="compositionally biased region" description="Polar residues" evidence="1">
    <location>
        <begin position="139"/>
        <end position="156"/>
    </location>
</feature>
<evidence type="ECO:0000313" key="3">
    <source>
        <dbReference type="Proteomes" id="UP000663193"/>
    </source>
</evidence>
<evidence type="ECO:0000256" key="1">
    <source>
        <dbReference type="SAM" id="MobiDB-lite"/>
    </source>
</evidence>
<sequence length="399" mass="43677">MKTLKSKASRFFRDPPSQDEKMAHTELNGDIDFSAGIQSHGMKYKPSRFFLRKTGKLDKSPPVVYETVPLSLVACQENQSERDSSLDEPPVTSTAFRFPQVSSDLAPSPLPSSYPSSTHSSCKQEADSQKVRPRPSFATLRTKSSRFFRNNGSRNSSPPPPPVPQIPVDPEAPQPRRLNLVPVHVPRNSRSSLILPQGGHAAISRPVHLPQYSNLPIPENAATVPFTKPAGPPPSRPSRPESLDAETMTFMQQSGMRMVIGTSNRASNSTASSSTPRSYTSSIEARLGFPSGHSTPRSDSLDSPLAARFPLDTFQPLPIRDSTGSLKFSRFSEYVRAERGGYAGDGVDEADRELGPIEQFDKAKEGQWTLEKRVSQGPNGNSGMLFRDKAGAFHFVADI</sequence>
<dbReference type="OrthoDB" id="3785477at2759"/>
<proteinExistence type="predicted"/>
<organism evidence="2 3">
    <name type="scientific">Phaeosphaeria nodorum (strain SN15 / ATCC MYA-4574 / FGSC 10173)</name>
    <name type="common">Glume blotch fungus</name>
    <name type="synonym">Parastagonospora nodorum</name>
    <dbReference type="NCBI Taxonomy" id="321614"/>
    <lineage>
        <taxon>Eukaryota</taxon>
        <taxon>Fungi</taxon>
        <taxon>Dikarya</taxon>
        <taxon>Ascomycota</taxon>
        <taxon>Pezizomycotina</taxon>
        <taxon>Dothideomycetes</taxon>
        <taxon>Pleosporomycetidae</taxon>
        <taxon>Pleosporales</taxon>
        <taxon>Pleosporineae</taxon>
        <taxon>Phaeosphaeriaceae</taxon>
        <taxon>Parastagonospora</taxon>
    </lineage>
</organism>
<feature type="compositionally biased region" description="Basic and acidic residues" evidence="1">
    <location>
        <begin position="11"/>
        <end position="22"/>
    </location>
</feature>
<feature type="region of interest" description="Disordered" evidence="1">
    <location>
        <begin position="1"/>
        <end position="22"/>
    </location>
</feature>
<accession>A0A7U2FCK3</accession>
<feature type="compositionally biased region" description="Low complexity" evidence="1">
    <location>
        <begin position="102"/>
        <end position="121"/>
    </location>
</feature>
<dbReference type="AlphaFoldDB" id="A0A7U2FCK3"/>
<reference evidence="3" key="1">
    <citation type="journal article" date="2021" name="BMC Genomics">
        <title>Chromosome-level genome assembly and manually-curated proteome of model necrotroph Parastagonospora nodorum Sn15 reveals a genome-wide trove of candidate effector homologs, and redundancy of virulence-related functions within an accessory chromosome.</title>
        <authorList>
            <person name="Bertazzoni S."/>
            <person name="Jones D.A.B."/>
            <person name="Phan H.T."/>
            <person name="Tan K.-C."/>
            <person name="Hane J.K."/>
        </authorList>
    </citation>
    <scope>NUCLEOTIDE SEQUENCE [LARGE SCALE GENOMIC DNA]</scope>
    <source>
        <strain evidence="3">SN15 / ATCC MYA-4574 / FGSC 10173)</strain>
    </source>
</reference>
<name>A0A7U2FCK3_PHANO</name>
<keyword evidence="3" id="KW-1185">Reference proteome</keyword>
<dbReference type="Proteomes" id="UP000663193">
    <property type="component" value="Chromosome 11"/>
</dbReference>
<feature type="region of interest" description="Disordered" evidence="1">
    <location>
        <begin position="76"/>
        <end position="175"/>
    </location>
</feature>
<dbReference type="VEuPathDB" id="FungiDB:JI435_091070"/>